<sequence>MGRRDWAFTALQVRRPSSRPQGLLNIGMAVWSMSLASKGFLEGAKGGLDYRKLMGDEIKHRDGKKKKKKKEIREMKCARFCGLVLIATTKRSSREIHPAEAINAYP</sequence>
<dbReference type="Gramene" id="ERN08295">
    <property type="protein sequence ID" value="ERN08295"/>
    <property type="gene ID" value="AMTR_s00156p00040110"/>
</dbReference>
<organism evidence="1 2">
    <name type="scientific">Amborella trichopoda</name>
    <dbReference type="NCBI Taxonomy" id="13333"/>
    <lineage>
        <taxon>Eukaryota</taxon>
        <taxon>Viridiplantae</taxon>
        <taxon>Streptophyta</taxon>
        <taxon>Embryophyta</taxon>
        <taxon>Tracheophyta</taxon>
        <taxon>Spermatophyta</taxon>
        <taxon>Magnoliopsida</taxon>
        <taxon>Amborellales</taxon>
        <taxon>Amborellaceae</taxon>
        <taxon>Amborella</taxon>
    </lineage>
</organism>
<name>W1PMB5_AMBTC</name>
<dbReference type="EMBL" id="KI393527">
    <property type="protein sequence ID" value="ERN08295.1"/>
    <property type="molecule type" value="Genomic_DNA"/>
</dbReference>
<keyword evidence="2" id="KW-1185">Reference proteome</keyword>
<protein>
    <submittedName>
        <fullName evidence="1">Uncharacterized protein</fullName>
    </submittedName>
</protein>
<dbReference type="AlphaFoldDB" id="W1PMB5"/>
<evidence type="ECO:0000313" key="1">
    <source>
        <dbReference type="EMBL" id="ERN08295.1"/>
    </source>
</evidence>
<dbReference type="HOGENOM" id="CLU_2226818_0_0_1"/>
<evidence type="ECO:0000313" key="2">
    <source>
        <dbReference type="Proteomes" id="UP000017836"/>
    </source>
</evidence>
<accession>W1PMB5</accession>
<gene>
    <name evidence="1" type="ORF">AMTR_s00156p00040110</name>
</gene>
<dbReference type="Proteomes" id="UP000017836">
    <property type="component" value="Unassembled WGS sequence"/>
</dbReference>
<reference evidence="2" key="1">
    <citation type="journal article" date="2013" name="Science">
        <title>The Amborella genome and the evolution of flowering plants.</title>
        <authorList>
            <consortium name="Amborella Genome Project"/>
        </authorList>
    </citation>
    <scope>NUCLEOTIDE SEQUENCE [LARGE SCALE GENOMIC DNA]</scope>
</reference>
<proteinExistence type="predicted"/>